<evidence type="ECO:0000313" key="2">
    <source>
        <dbReference type="Proteomes" id="UP000015096"/>
    </source>
</evidence>
<organism evidence="1 2">
    <name type="scientific">Brevibacillus phage Abouo</name>
    <dbReference type="NCBI Taxonomy" id="1296661"/>
    <lineage>
        <taxon>Viruses</taxon>
        <taxon>Duplodnaviria</taxon>
        <taxon>Heunggongvirae</taxon>
        <taxon>Uroviricota</taxon>
        <taxon>Caudoviricetes</taxon>
        <taxon>Abouovirus</taxon>
        <taxon>Abouovirus abouo</taxon>
    </lineage>
</organism>
<dbReference type="KEGG" id="vg:26646089"/>
<dbReference type="RefSeq" id="YP_009220082.1">
    <property type="nucleotide sequence ID" value="NC_029029.1"/>
</dbReference>
<reference evidence="1 2" key="1">
    <citation type="journal article" date="2013" name="Genome Announc.">
        <title>Complete Genome Sequences of Five Paenibacillus larvae Bacteriophages.</title>
        <authorList>
            <person name="Sheflo M.A."/>
            <person name="Gardner A.V."/>
            <person name="Merrill B.D."/>
            <person name="Fisher J.N."/>
            <person name="Lunt B.L."/>
            <person name="Breakwell D.P."/>
            <person name="Grose J.H."/>
            <person name="Burnett S.H."/>
        </authorList>
    </citation>
    <scope>NUCLEOTIDE SEQUENCE [LARGE SCALE GENOMIC DNA]</scope>
</reference>
<dbReference type="Proteomes" id="UP000015096">
    <property type="component" value="Segment"/>
</dbReference>
<sequence length="60" mass="7213">MRDHTFEYTYTDRQGKLIQKVITDELFTECFEEILYELKLKADKKEEIIIRTILEVGEDA</sequence>
<keyword evidence="2" id="KW-1185">Reference proteome</keyword>
<proteinExistence type="predicted"/>
<dbReference type="EMBL" id="KC595517">
    <property type="protein sequence ID" value="AGR47465.1"/>
    <property type="molecule type" value="Genomic_DNA"/>
</dbReference>
<dbReference type="GeneID" id="26646089"/>
<evidence type="ECO:0000313" key="1">
    <source>
        <dbReference type="EMBL" id="AGR47465.1"/>
    </source>
</evidence>
<accession>S5MNX5</accession>
<dbReference type="OrthoDB" id="36067at10239"/>
<gene>
    <name evidence="1" type="ORF">ABOUO_25</name>
</gene>
<protein>
    <submittedName>
        <fullName evidence="1">Uncharacterized protein</fullName>
    </submittedName>
</protein>
<name>S5MNX5_9CAUD</name>